<evidence type="ECO:0000313" key="2">
    <source>
        <dbReference type="EMBL" id="OYQ51830.1"/>
    </source>
</evidence>
<evidence type="ECO:0000313" key="3">
    <source>
        <dbReference type="Proteomes" id="UP000216035"/>
    </source>
</evidence>
<sequence>MNCKIYLLILLVTLSSSCQNKQPETKTVAKTDTKCLKLFQKYREKFVTSEKDSARDYIESAMKCAPENKNYINNAIQLYIKIGSYENAITQIEKLKSDGSDISLDFMISVLKLKMNVPSIDNDLRKIYGQYKNNKQLTSSNLIYKIALDNYFNDRNYALNQLKEYRKVYITEYDVQNLDAAESLVKSLGKKEVLFALFNIKD</sequence>
<dbReference type="InterPro" id="IPR011990">
    <property type="entry name" value="TPR-like_helical_dom_sf"/>
</dbReference>
<dbReference type="Proteomes" id="UP000216035">
    <property type="component" value="Unassembled WGS sequence"/>
</dbReference>
<name>A0A256AF90_9FLAO</name>
<proteinExistence type="predicted"/>
<accession>A0A256AF90</accession>
<keyword evidence="1" id="KW-0732">Signal</keyword>
<reference evidence="2 3" key="1">
    <citation type="submission" date="2017-07" db="EMBL/GenBank/DDBJ databases">
        <title>Flavobacterium cyanobacteriorum sp. nov., isolated from cyanobacterial aggregates in a eutrophic lake.</title>
        <authorList>
            <person name="Cai H."/>
        </authorList>
    </citation>
    <scope>NUCLEOTIDE SEQUENCE [LARGE SCALE GENOMIC DNA]</scope>
    <source>
        <strain evidence="2 3">TH167</strain>
    </source>
</reference>
<gene>
    <name evidence="2" type="ORF">CHX27_00130</name>
</gene>
<protein>
    <recommendedName>
        <fullName evidence="4">Tetratricopeptide repeat protein</fullName>
    </recommendedName>
</protein>
<evidence type="ECO:0000256" key="1">
    <source>
        <dbReference type="SAM" id="SignalP"/>
    </source>
</evidence>
<feature type="chain" id="PRO_5012581213" description="Tetratricopeptide repeat protein" evidence="1">
    <location>
        <begin position="21"/>
        <end position="202"/>
    </location>
</feature>
<dbReference type="OrthoDB" id="1344092at2"/>
<dbReference type="PROSITE" id="PS51257">
    <property type="entry name" value="PROKAR_LIPOPROTEIN"/>
    <property type="match status" value="1"/>
</dbReference>
<evidence type="ECO:0008006" key="4">
    <source>
        <dbReference type="Google" id="ProtNLM"/>
    </source>
</evidence>
<comment type="caution">
    <text evidence="2">The sequence shown here is derived from an EMBL/GenBank/DDBJ whole genome shotgun (WGS) entry which is preliminary data.</text>
</comment>
<dbReference type="AlphaFoldDB" id="A0A256AF90"/>
<organism evidence="2 3">
    <name type="scientific">Flavobacterium aurantiibacter</name>
    <dbReference type="NCBI Taxonomy" id="2023067"/>
    <lineage>
        <taxon>Bacteria</taxon>
        <taxon>Pseudomonadati</taxon>
        <taxon>Bacteroidota</taxon>
        <taxon>Flavobacteriia</taxon>
        <taxon>Flavobacteriales</taxon>
        <taxon>Flavobacteriaceae</taxon>
        <taxon>Flavobacterium</taxon>
    </lineage>
</organism>
<dbReference type="RefSeq" id="WP_094484771.1">
    <property type="nucleotide sequence ID" value="NZ_NOXX01000016.1"/>
</dbReference>
<dbReference type="SUPFAM" id="SSF48452">
    <property type="entry name" value="TPR-like"/>
    <property type="match status" value="1"/>
</dbReference>
<dbReference type="EMBL" id="NOXX01000016">
    <property type="protein sequence ID" value="OYQ51830.1"/>
    <property type="molecule type" value="Genomic_DNA"/>
</dbReference>
<keyword evidence="3" id="KW-1185">Reference proteome</keyword>
<feature type="signal peptide" evidence="1">
    <location>
        <begin position="1"/>
        <end position="20"/>
    </location>
</feature>